<sequence length="465" mass="48552">MSLDTSIPLQIKTPEFNPLQQALGVAQYRYMNANSNQLQQAVAANQAIGRAIQRNTRPDGSVDLQGAQRDFAADPAAAYNLQAATGANLAQQGQQIGNQGGQISNQSAGLQLQAAQQSHLTQQIGTLLNKPDLSRDDVVNMAVTSAKAYGLPDNIVQQSIANVPSDPTQLKPYLYSKLAALGSPVEQAAAMTPGGGTIDTGPNVGIVNMRPAAGQIGAPVATYTKGLTPESATAPTQIGTAPTGAPIYGTREQFIGQTANGGVVGASPYQTQTSANAADYEKGLTQRATAANNSTHYMNEAQDLMQGVSTGGGASTWKALAEKAQAIGVPQSIVDQIAGGNLGNKQALSKVLMQGAIQQMQSSFSGTGAAANVDAFLKNNPNIDVDPRGMQKMIGFINGMNSVTGKEQQAYRQFVNGGGNPIDFPAKWNTSTTMRAFTGQIQPVKTGTYNGRKVIQYSDGSVDYQ</sequence>
<comment type="caution">
    <text evidence="1">The sequence shown here is derived from an EMBL/GenBank/DDBJ whole genome shotgun (WGS) entry which is preliminary data.</text>
</comment>
<organism evidence="1 2">
    <name type="scientific">Burkholderia cenocepacia</name>
    <dbReference type="NCBI Taxonomy" id="95486"/>
    <lineage>
        <taxon>Bacteria</taxon>
        <taxon>Pseudomonadati</taxon>
        <taxon>Pseudomonadota</taxon>
        <taxon>Betaproteobacteria</taxon>
        <taxon>Burkholderiales</taxon>
        <taxon>Burkholderiaceae</taxon>
        <taxon>Burkholderia</taxon>
        <taxon>Burkholderia cepacia complex</taxon>
    </lineage>
</organism>
<evidence type="ECO:0000313" key="1">
    <source>
        <dbReference type="EMBL" id="RSC14756.1"/>
    </source>
</evidence>
<proteinExistence type="predicted"/>
<protein>
    <submittedName>
        <fullName evidence="1">Uncharacterized protein</fullName>
    </submittedName>
</protein>
<dbReference type="RefSeq" id="WP_125381039.1">
    <property type="nucleotide sequence ID" value="NZ_RKIO01000002.1"/>
</dbReference>
<gene>
    <name evidence="1" type="ORF">EGT41_16360</name>
</gene>
<name>A0A427P4V4_9BURK</name>
<dbReference type="EMBL" id="RKIO01000002">
    <property type="protein sequence ID" value="RSC14756.1"/>
    <property type="molecule type" value="Genomic_DNA"/>
</dbReference>
<dbReference type="AlphaFoldDB" id="A0A427P4V4"/>
<dbReference type="Proteomes" id="UP000272140">
    <property type="component" value="Unassembled WGS sequence"/>
</dbReference>
<reference evidence="2" key="1">
    <citation type="submission" date="2018-11" db="EMBL/GenBank/DDBJ databases">
        <title>FDA dAtabase for Regulatory Grade micrObial Sequences (FDA-ARGOS): Supporting development and validation of Infectious Disease Dx tests.</title>
        <authorList>
            <person name="Goldberg B."/>
            <person name="Campos J."/>
            <person name="Tallon L."/>
            <person name="Sadzewicz L."/>
            <person name="Zhao X."/>
            <person name="Vavikolanu K."/>
            <person name="Mehta A."/>
            <person name="Aluvathingal J."/>
            <person name="Nadendla S."/>
            <person name="Geyer C."/>
            <person name="Nandy P."/>
            <person name="Yan Y."/>
            <person name="Sichtig H."/>
        </authorList>
    </citation>
    <scope>NUCLEOTIDE SEQUENCE [LARGE SCALE GENOMIC DNA]</scope>
    <source>
        <strain evidence="2">FDAARGOS_544</strain>
    </source>
</reference>
<accession>A0A427P4V4</accession>
<evidence type="ECO:0000313" key="2">
    <source>
        <dbReference type="Proteomes" id="UP000272140"/>
    </source>
</evidence>